<protein>
    <submittedName>
        <fullName evidence="2">LAMI_0D06062g1_1</fullName>
    </submittedName>
</protein>
<dbReference type="EMBL" id="LT598463">
    <property type="protein sequence ID" value="SCU87428.1"/>
    <property type="molecule type" value="Genomic_DNA"/>
</dbReference>
<evidence type="ECO:0000256" key="1">
    <source>
        <dbReference type="SAM" id="Coils"/>
    </source>
</evidence>
<keyword evidence="3" id="KW-1185">Reference proteome</keyword>
<dbReference type="Gene3D" id="6.10.250.2790">
    <property type="match status" value="1"/>
</dbReference>
<reference evidence="2 3" key="1">
    <citation type="submission" date="2016-03" db="EMBL/GenBank/DDBJ databases">
        <authorList>
            <person name="Devillers H."/>
        </authorList>
    </citation>
    <scope>NUCLEOTIDE SEQUENCE [LARGE SCALE GENOMIC DNA]</scope>
    <source>
        <strain evidence="2">CBS 11717</strain>
    </source>
</reference>
<keyword evidence="1" id="KW-0175">Coiled coil</keyword>
<proteinExistence type="predicted"/>
<dbReference type="AlphaFoldDB" id="A0A1G4JBJ3"/>
<dbReference type="STRING" id="1230905.A0A1G4JBJ3"/>
<feature type="coiled-coil region" evidence="1">
    <location>
        <begin position="115"/>
        <end position="142"/>
    </location>
</feature>
<feature type="coiled-coil region" evidence="1">
    <location>
        <begin position="178"/>
        <end position="221"/>
    </location>
</feature>
<dbReference type="OrthoDB" id="4064682at2759"/>
<sequence length="258" mass="29337">MSQSDVFLDMFFDEEFVPQAYLDILLSPESGDLNDLQIISSSLISKFDFNMGHLTKELNSTLQTLQKSTERLSMSSETYEDITTTKLDFYLDTLGNSVKALERDIRGIDTHFENLDLQHSEAAQTQNDLRDLEKIKLRLLEALRWFEQIRSIASIALEGIDRQEDFQNIPLASFKEALAILERTVIENLEKVAKARQEESVQVTEEELLQKIADLKELKSAFLGLPKFLAAYGEFIDRIGCTVDTFAGTEDIDLDAPI</sequence>
<evidence type="ECO:0000313" key="3">
    <source>
        <dbReference type="Proteomes" id="UP000191024"/>
    </source>
</evidence>
<gene>
    <name evidence="2" type="ORF">LAMI_0D06062G</name>
</gene>
<dbReference type="Proteomes" id="UP000191024">
    <property type="component" value="Chromosome D"/>
</dbReference>
<evidence type="ECO:0000313" key="2">
    <source>
        <dbReference type="EMBL" id="SCU87428.1"/>
    </source>
</evidence>
<name>A0A1G4JBJ3_9SACH</name>
<organism evidence="2 3">
    <name type="scientific">Lachancea mirantina</name>
    <dbReference type="NCBI Taxonomy" id="1230905"/>
    <lineage>
        <taxon>Eukaryota</taxon>
        <taxon>Fungi</taxon>
        <taxon>Dikarya</taxon>
        <taxon>Ascomycota</taxon>
        <taxon>Saccharomycotina</taxon>
        <taxon>Saccharomycetes</taxon>
        <taxon>Saccharomycetales</taxon>
        <taxon>Saccharomycetaceae</taxon>
        <taxon>Lachancea</taxon>
    </lineage>
</organism>
<accession>A0A1G4JBJ3</accession>